<dbReference type="OrthoDB" id="787184at2759"/>
<evidence type="ECO:0000313" key="3">
    <source>
        <dbReference type="EMBL" id="ONK66990.1"/>
    </source>
</evidence>
<dbReference type="Gramene" id="ONK66990">
    <property type="protein sequence ID" value="ONK66990"/>
    <property type="gene ID" value="A4U43_C06F14320"/>
</dbReference>
<dbReference type="EMBL" id="CM007386">
    <property type="protein sequence ID" value="ONK66990.1"/>
    <property type="molecule type" value="Genomic_DNA"/>
</dbReference>
<evidence type="ECO:0000256" key="1">
    <source>
        <dbReference type="SAM" id="Phobius"/>
    </source>
</evidence>
<keyword evidence="1" id="KW-1133">Transmembrane helix</keyword>
<keyword evidence="1" id="KW-0812">Transmembrane</keyword>
<sequence>MLTLGWEVLEIIRLSMARKSFYVVKRGRRCGSFNNWEECKSQVDKFPNASYKGYATYEEVLIEWEKHTLARDSASSSRPVQTFVYAQEQRYPVSHNLDVDKEKHGETSIFSIYAFVLGSLFTILVFLVCIVAVFVGFSIAKNM</sequence>
<evidence type="ECO:0000259" key="2">
    <source>
        <dbReference type="Pfam" id="PF01693"/>
    </source>
</evidence>
<evidence type="ECO:0000313" key="4">
    <source>
        <dbReference type="Proteomes" id="UP000243459"/>
    </source>
</evidence>
<dbReference type="InterPro" id="IPR011320">
    <property type="entry name" value="RNase_H1_N"/>
</dbReference>
<feature type="transmembrane region" description="Helical" evidence="1">
    <location>
        <begin position="112"/>
        <end position="140"/>
    </location>
</feature>
<proteinExistence type="predicted"/>
<reference evidence="4" key="1">
    <citation type="journal article" date="2017" name="Nat. Commun.">
        <title>The asparagus genome sheds light on the origin and evolution of a young Y chromosome.</title>
        <authorList>
            <person name="Harkess A."/>
            <person name="Zhou J."/>
            <person name="Xu C."/>
            <person name="Bowers J.E."/>
            <person name="Van der Hulst R."/>
            <person name="Ayyampalayam S."/>
            <person name="Mercati F."/>
            <person name="Riccardi P."/>
            <person name="McKain M.R."/>
            <person name="Kakrana A."/>
            <person name="Tang H."/>
            <person name="Ray J."/>
            <person name="Groenendijk J."/>
            <person name="Arikit S."/>
            <person name="Mathioni S.M."/>
            <person name="Nakano M."/>
            <person name="Shan H."/>
            <person name="Telgmann-Rauber A."/>
            <person name="Kanno A."/>
            <person name="Yue Z."/>
            <person name="Chen H."/>
            <person name="Li W."/>
            <person name="Chen Y."/>
            <person name="Xu X."/>
            <person name="Zhang Y."/>
            <person name="Luo S."/>
            <person name="Chen H."/>
            <person name="Gao J."/>
            <person name="Mao Z."/>
            <person name="Pires J.C."/>
            <person name="Luo M."/>
            <person name="Kudrna D."/>
            <person name="Wing R.A."/>
            <person name="Meyers B.C."/>
            <person name="Yi K."/>
            <person name="Kong H."/>
            <person name="Lavrijsen P."/>
            <person name="Sunseri F."/>
            <person name="Falavigna A."/>
            <person name="Ye Y."/>
            <person name="Leebens-Mack J.H."/>
            <person name="Chen G."/>
        </authorList>
    </citation>
    <scope>NUCLEOTIDE SEQUENCE [LARGE SCALE GENOMIC DNA]</scope>
    <source>
        <strain evidence="4">cv. DH0086</strain>
    </source>
</reference>
<name>A0A5P1ESG0_ASPOF</name>
<accession>A0A5P1ESG0</accession>
<dbReference type="InterPro" id="IPR037056">
    <property type="entry name" value="RNase_H1_N_sf"/>
</dbReference>
<dbReference type="AlphaFoldDB" id="A0A5P1ESG0"/>
<protein>
    <recommendedName>
        <fullName evidence="2">Ribonuclease H1 N-terminal domain-containing protein</fullName>
    </recommendedName>
</protein>
<organism evidence="3 4">
    <name type="scientific">Asparagus officinalis</name>
    <name type="common">Garden asparagus</name>
    <dbReference type="NCBI Taxonomy" id="4686"/>
    <lineage>
        <taxon>Eukaryota</taxon>
        <taxon>Viridiplantae</taxon>
        <taxon>Streptophyta</taxon>
        <taxon>Embryophyta</taxon>
        <taxon>Tracheophyta</taxon>
        <taxon>Spermatophyta</taxon>
        <taxon>Magnoliopsida</taxon>
        <taxon>Liliopsida</taxon>
        <taxon>Asparagales</taxon>
        <taxon>Asparagaceae</taxon>
        <taxon>Asparagoideae</taxon>
        <taxon>Asparagus</taxon>
    </lineage>
</organism>
<dbReference type="Gene3D" id="3.40.970.10">
    <property type="entry name" value="Ribonuclease H1, N-terminal domain"/>
    <property type="match status" value="1"/>
</dbReference>
<dbReference type="InterPro" id="IPR009027">
    <property type="entry name" value="Ribosomal_bL9/RNase_H1_N"/>
</dbReference>
<dbReference type="Pfam" id="PF01693">
    <property type="entry name" value="Cauli_VI"/>
    <property type="match status" value="1"/>
</dbReference>
<keyword evidence="1" id="KW-0472">Membrane</keyword>
<keyword evidence="4" id="KW-1185">Reference proteome</keyword>
<gene>
    <name evidence="3" type="ORF">A4U43_C06F14320</name>
</gene>
<dbReference type="Proteomes" id="UP000243459">
    <property type="component" value="Chromosome 6"/>
</dbReference>
<dbReference type="SUPFAM" id="SSF55658">
    <property type="entry name" value="L9 N-domain-like"/>
    <property type="match status" value="1"/>
</dbReference>
<feature type="domain" description="Ribonuclease H1 N-terminal" evidence="2">
    <location>
        <begin position="21"/>
        <end position="59"/>
    </location>
</feature>